<evidence type="ECO:0000256" key="1">
    <source>
        <dbReference type="SAM" id="MobiDB-lite"/>
    </source>
</evidence>
<evidence type="ECO:0000313" key="3">
    <source>
        <dbReference type="EMBL" id="ORW70067.1"/>
    </source>
</evidence>
<feature type="transmembrane region" description="Helical" evidence="2">
    <location>
        <begin position="51"/>
        <end position="71"/>
    </location>
</feature>
<organism evidence="3 4">
    <name type="scientific">Mycobacterium saskatchewanense</name>
    <dbReference type="NCBI Taxonomy" id="220927"/>
    <lineage>
        <taxon>Bacteria</taxon>
        <taxon>Bacillati</taxon>
        <taxon>Actinomycetota</taxon>
        <taxon>Actinomycetes</taxon>
        <taxon>Mycobacteriales</taxon>
        <taxon>Mycobacteriaceae</taxon>
        <taxon>Mycobacterium</taxon>
        <taxon>Mycobacterium simiae complex</taxon>
    </lineage>
</organism>
<evidence type="ECO:0008006" key="5">
    <source>
        <dbReference type="Google" id="ProtNLM"/>
    </source>
</evidence>
<dbReference type="AlphaFoldDB" id="A0AAJ3NMV3"/>
<reference evidence="3 4" key="1">
    <citation type="submission" date="2016-01" db="EMBL/GenBank/DDBJ databases">
        <title>The new phylogeny of the genus Mycobacterium.</title>
        <authorList>
            <person name="Tarcisio F."/>
            <person name="Conor M."/>
            <person name="Antonella G."/>
            <person name="Elisabetta G."/>
            <person name="Giulia F.S."/>
            <person name="Sara T."/>
            <person name="Anna F."/>
            <person name="Clotilde B."/>
            <person name="Roberto B."/>
            <person name="Veronica D.S."/>
            <person name="Fabio R."/>
            <person name="Monica P."/>
            <person name="Olivier J."/>
            <person name="Enrico T."/>
            <person name="Nicola S."/>
        </authorList>
    </citation>
    <scope>NUCLEOTIDE SEQUENCE [LARGE SCALE GENOMIC DNA]</scope>
    <source>
        <strain evidence="3 4">DSM 44616</strain>
    </source>
</reference>
<keyword evidence="2" id="KW-0472">Membrane</keyword>
<name>A0AAJ3NMV3_9MYCO</name>
<gene>
    <name evidence="3" type="ORF">AWC23_17900</name>
</gene>
<protein>
    <recommendedName>
        <fullName evidence="5">UsfY protein</fullName>
    </recommendedName>
</protein>
<feature type="transmembrane region" description="Helical" evidence="2">
    <location>
        <begin position="25"/>
        <end position="45"/>
    </location>
</feature>
<evidence type="ECO:0000313" key="4">
    <source>
        <dbReference type="Proteomes" id="UP000193387"/>
    </source>
</evidence>
<keyword evidence="2" id="KW-1133">Transmembrane helix</keyword>
<evidence type="ECO:0000256" key="2">
    <source>
        <dbReference type="SAM" id="Phobius"/>
    </source>
</evidence>
<proteinExistence type="predicted"/>
<sequence>MGHITRSPVDREAAHGTMDSPQTPGLLIVAAAALAFVVCVVNFALGDAGAGVTAGIVALLGFGAGLAWLSMDRRRIRQAERDWVVSRPAR</sequence>
<feature type="region of interest" description="Disordered" evidence="1">
    <location>
        <begin position="1"/>
        <end position="20"/>
    </location>
</feature>
<keyword evidence="4" id="KW-1185">Reference proteome</keyword>
<dbReference type="Proteomes" id="UP000193387">
    <property type="component" value="Unassembled WGS sequence"/>
</dbReference>
<comment type="caution">
    <text evidence="3">The sequence shown here is derived from an EMBL/GenBank/DDBJ whole genome shotgun (WGS) entry which is preliminary data.</text>
</comment>
<keyword evidence="2" id="KW-0812">Transmembrane</keyword>
<dbReference type="EMBL" id="LQPR01000041">
    <property type="protein sequence ID" value="ORW70067.1"/>
    <property type="molecule type" value="Genomic_DNA"/>
</dbReference>
<accession>A0AAJ3NMV3</accession>